<name>A0ABY8LDL3_9RHOB</name>
<dbReference type="Pfam" id="PF20056">
    <property type="entry name" value="DUF6455"/>
    <property type="match status" value="1"/>
</dbReference>
<proteinExistence type="predicted"/>
<gene>
    <name evidence="2" type="ORF">P8627_03790</name>
</gene>
<protein>
    <submittedName>
        <fullName evidence="2">DUF6455 family protein</fullName>
    </submittedName>
</protein>
<accession>A0ABY8LDL3</accession>
<evidence type="ECO:0000313" key="2">
    <source>
        <dbReference type="EMBL" id="WGH79399.1"/>
    </source>
</evidence>
<reference evidence="2 3" key="1">
    <citation type="submission" date="2023-04" db="EMBL/GenBank/DDBJ databases">
        <title>Jannaschia ovalis sp. nov., a marine bacterium isolated from sea tidal flat.</title>
        <authorList>
            <person name="Kwon D.Y."/>
            <person name="Kim J.-J."/>
        </authorList>
    </citation>
    <scope>NUCLEOTIDE SEQUENCE [LARGE SCALE GENOMIC DNA]</scope>
    <source>
        <strain evidence="2 3">GRR-S6-38</strain>
    </source>
</reference>
<keyword evidence="3" id="KW-1185">Reference proteome</keyword>
<dbReference type="EMBL" id="CP122537">
    <property type="protein sequence ID" value="WGH79399.1"/>
    <property type="molecule type" value="Genomic_DNA"/>
</dbReference>
<sequence length="88" mass="10016">MPRTIPLGPVAPHLARIRDMARATGVDLAEAQREGRLQQPEWSEAVTRCRGCQIVPDCDRFRAEPVDAPRRAPRGCRNVHMMERLAWD</sequence>
<feature type="domain" description="DUF6455" evidence="1">
    <location>
        <begin position="9"/>
        <end position="86"/>
    </location>
</feature>
<evidence type="ECO:0000313" key="3">
    <source>
        <dbReference type="Proteomes" id="UP001243420"/>
    </source>
</evidence>
<dbReference type="RefSeq" id="WP_279966258.1">
    <property type="nucleotide sequence ID" value="NZ_CP122537.1"/>
</dbReference>
<evidence type="ECO:0000259" key="1">
    <source>
        <dbReference type="Pfam" id="PF20056"/>
    </source>
</evidence>
<dbReference type="InterPro" id="IPR045601">
    <property type="entry name" value="DUF6455"/>
</dbReference>
<organism evidence="2 3">
    <name type="scientific">Jannaschia ovalis</name>
    <dbReference type="NCBI Taxonomy" id="3038773"/>
    <lineage>
        <taxon>Bacteria</taxon>
        <taxon>Pseudomonadati</taxon>
        <taxon>Pseudomonadota</taxon>
        <taxon>Alphaproteobacteria</taxon>
        <taxon>Rhodobacterales</taxon>
        <taxon>Roseobacteraceae</taxon>
        <taxon>Jannaschia</taxon>
    </lineage>
</organism>
<dbReference type="Proteomes" id="UP001243420">
    <property type="component" value="Chromosome"/>
</dbReference>